<dbReference type="STRING" id="37653.A0A0L8I8U3"/>
<sequence length="135" mass="15532">MVLNFLPSIHTILMQSQLRWTGHVARMSDDRLPKRLLFGEQQKGKRSQGGQKKRFKHTLKPFNIDHATREQSALDRERWIVAAEDCRQSRKNRANNPVAGATIPCPHCQRLLWAQIGLTSHLQTHKKSPPPPQDD</sequence>
<reference evidence="3" key="1">
    <citation type="submission" date="2015-07" db="EMBL/GenBank/DDBJ databases">
        <title>MeaNS - Measles Nucleotide Surveillance Program.</title>
        <authorList>
            <person name="Tran T."/>
            <person name="Druce J."/>
        </authorList>
    </citation>
    <scope>NUCLEOTIDE SEQUENCE</scope>
    <source>
        <strain evidence="3">UCB-OBI-ISO-001</strain>
        <tissue evidence="3">Gonad</tissue>
    </source>
</reference>
<dbReference type="PROSITE" id="PS00028">
    <property type="entry name" value="ZINC_FINGER_C2H2_1"/>
    <property type="match status" value="1"/>
</dbReference>
<dbReference type="EMBL" id="KQ416251">
    <property type="protein sequence ID" value="KOF97872.1"/>
    <property type="molecule type" value="Genomic_DNA"/>
</dbReference>
<evidence type="ECO:0000256" key="1">
    <source>
        <dbReference type="SAM" id="MobiDB-lite"/>
    </source>
</evidence>
<proteinExistence type="predicted"/>
<feature type="region of interest" description="Disordered" evidence="1">
    <location>
        <begin position="37"/>
        <end position="56"/>
    </location>
</feature>
<feature type="domain" description="C2H2-type" evidence="2">
    <location>
        <begin position="105"/>
        <end position="125"/>
    </location>
</feature>
<name>A0A0L8I8U3_OCTBM</name>
<accession>A0A0L8I8U3</accession>
<dbReference type="InterPro" id="IPR013087">
    <property type="entry name" value="Znf_C2H2_type"/>
</dbReference>
<dbReference type="AlphaFoldDB" id="A0A0L8I8U3"/>
<gene>
    <name evidence="3" type="ORF">OCBIM_22028140mg</name>
</gene>
<protein>
    <recommendedName>
        <fullName evidence="2">C2H2-type domain-containing protein</fullName>
    </recommendedName>
</protein>
<evidence type="ECO:0000313" key="3">
    <source>
        <dbReference type="EMBL" id="KOF97872.1"/>
    </source>
</evidence>
<organism evidence="3">
    <name type="scientific">Octopus bimaculoides</name>
    <name type="common">California two-spotted octopus</name>
    <dbReference type="NCBI Taxonomy" id="37653"/>
    <lineage>
        <taxon>Eukaryota</taxon>
        <taxon>Metazoa</taxon>
        <taxon>Spiralia</taxon>
        <taxon>Lophotrochozoa</taxon>
        <taxon>Mollusca</taxon>
        <taxon>Cephalopoda</taxon>
        <taxon>Coleoidea</taxon>
        <taxon>Octopodiformes</taxon>
        <taxon>Octopoda</taxon>
        <taxon>Incirrata</taxon>
        <taxon>Octopodidae</taxon>
        <taxon>Octopus</taxon>
    </lineage>
</organism>
<evidence type="ECO:0000259" key="2">
    <source>
        <dbReference type="PROSITE" id="PS00028"/>
    </source>
</evidence>
<dbReference type="OrthoDB" id="425014at2759"/>